<reference evidence="1 2" key="1">
    <citation type="journal article" date="2024" name="Plant Biotechnol. J.">
        <title>Genome and CRISPR/Cas9 system of a widespread forest tree (Populus alba) in the world.</title>
        <authorList>
            <person name="Liu Y.J."/>
            <person name="Jiang P.F."/>
            <person name="Han X.M."/>
            <person name="Li X.Y."/>
            <person name="Wang H.M."/>
            <person name="Wang Y.J."/>
            <person name="Wang X.X."/>
            <person name="Zeng Q.Y."/>
        </authorList>
    </citation>
    <scope>NUCLEOTIDE SEQUENCE [LARGE SCALE GENOMIC DNA]</scope>
    <source>
        <strain evidence="2">cv. PAL-ZL1</strain>
    </source>
</reference>
<sequence>METHTSEHSHFWTFEFRIWDGRVYIYEYDEWLKWDRIFKSGSGTYEASMERENHNPRRWRKIGFRVLSSQKDSHNIYQMTAARTITLCISWLRVHAIDLLKRLDAL</sequence>
<comment type="caution">
    <text evidence="1">The sequence shown here is derived from an EMBL/GenBank/DDBJ whole genome shotgun (WGS) entry which is preliminary data.</text>
</comment>
<gene>
    <name evidence="1" type="ORF">D5086_006548</name>
</gene>
<proteinExistence type="predicted"/>
<dbReference type="Proteomes" id="UP000309997">
    <property type="component" value="Unassembled WGS sequence"/>
</dbReference>
<evidence type="ECO:0000313" key="2">
    <source>
        <dbReference type="Proteomes" id="UP000309997"/>
    </source>
</evidence>
<dbReference type="EMBL" id="RCHU02000003">
    <property type="protein sequence ID" value="KAL3598630.1"/>
    <property type="molecule type" value="Genomic_DNA"/>
</dbReference>
<accession>A0ACC4CLB3</accession>
<name>A0ACC4CLB3_POPAL</name>
<keyword evidence="2" id="KW-1185">Reference proteome</keyword>
<evidence type="ECO:0000313" key="1">
    <source>
        <dbReference type="EMBL" id="KAL3598630.1"/>
    </source>
</evidence>
<protein>
    <submittedName>
        <fullName evidence="1">Uncharacterized protein</fullName>
    </submittedName>
</protein>
<organism evidence="1 2">
    <name type="scientific">Populus alba</name>
    <name type="common">White poplar</name>
    <dbReference type="NCBI Taxonomy" id="43335"/>
    <lineage>
        <taxon>Eukaryota</taxon>
        <taxon>Viridiplantae</taxon>
        <taxon>Streptophyta</taxon>
        <taxon>Embryophyta</taxon>
        <taxon>Tracheophyta</taxon>
        <taxon>Spermatophyta</taxon>
        <taxon>Magnoliopsida</taxon>
        <taxon>eudicotyledons</taxon>
        <taxon>Gunneridae</taxon>
        <taxon>Pentapetalae</taxon>
        <taxon>rosids</taxon>
        <taxon>fabids</taxon>
        <taxon>Malpighiales</taxon>
        <taxon>Salicaceae</taxon>
        <taxon>Saliceae</taxon>
        <taxon>Populus</taxon>
    </lineage>
</organism>